<feature type="domain" description="Asparaginase/glutaminase C-terminal" evidence="5">
    <location>
        <begin position="136"/>
        <end position="228"/>
    </location>
</feature>
<dbReference type="PROSITE" id="PS50297">
    <property type="entry name" value="ANK_REP_REGION"/>
    <property type="match status" value="2"/>
</dbReference>
<protein>
    <recommendedName>
        <fullName evidence="1">asparaginase</fullName>
        <ecNumber evidence="1">3.5.1.1</ecNumber>
    </recommendedName>
</protein>
<dbReference type="EMBL" id="VUJU01002784">
    <property type="protein sequence ID" value="KAF0760111.1"/>
    <property type="molecule type" value="Genomic_DNA"/>
</dbReference>
<keyword evidence="7" id="KW-1185">Reference proteome</keyword>
<evidence type="ECO:0000259" key="5">
    <source>
        <dbReference type="Pfam" id="PF17763"/>
    </source>
</evidence>
<dbReference type="AlphaFoldDB" id="A0A6G0YRE6"/>
<comment type="caution">
    <text evidence="6">The sequence shown here is derived from an EMBL/GenBank/DDBJ whole genome shotgun (WGS) entry which is preliminary data.</text>
</comment>
<evidence type="ECO:0000313" key="7">
    <source>
        <dbReference type="Proteomes" id="UP000478052"/>
    </source>
</evidence>
<dbReference type="Pfam" id="PF17763">
    <property type="entry name" value="Asparaginase_C"/>
    <property type="match status" value="1"/>
</dbReference>
<keyword evidence="3" id="KW-0040">ANK repeat</keyword>
<dbReference type="SMART" id="SM00870">
    <property type="entry name" value="Asparaginase"/>
    <property type="match status" value="1"/>
</dbReference>
<dbReference type="PROSITE" id="PS50088">
    <property type="entry name" value="ANK_REPEAT"/>
    <property type="match status" value="2"/>
</dbReference>
<dbReference type="Gene3D" id="3.40.50.40">
    <property type="match status" value="1"/>
</dbReference>
<dbReference type="InterPro" id="IPR036770">
    <property type="entry name" value="Ankyrin_rpt-contain_sf"/>
</dbReference>
<dbReference type="Proteomes" id="UP000478052">
    <property type="component" value="Unassembled WGS sequence"/>
</dbReference>
<dbReference type="GO" id="GO:0009066">
    <property type="term" value="P:aspartate family amino acid metabolic process"/>
    <property type="evidence" value="ECO:0007669"/>
    <property type="project" value="UniProtKB-ARBA"/>
</dbReference>
<dbReference type="PIRSF" id="PIRSF500176">
    <property type="entry name" value="L_ASNase"/>
    <property type="match status" value="1"/>
</dbReference>
<feature type="repeat" description="ANK" evidence="3">
    <location>
        <begin position="421"/>
        <end position="443"/>
    </location>
</feature>
<dbReference type="SUPFAM" id="SSF48403">
    <property type="entry name" value="Ankyrin repeat"/>
    <property type="match status" value="1"/>
</dbReference>
<reference evidence="6 7" key="1">
    <citation type="submission" date="2019-08" db="EMBL/GenBank/DDBJ databases">
        <title>Whole genome of Aphis craccivora.</title>
        <authorList>
            <person name="Voronova N.V."/>
            <person name="Shulinski R.S."/>
            <person name="Bandarenka Y.V."/>
            <person name="Zhorov D.G."/>
            <person name="Warner D."/>
        </authorList>
    </citation>
    <scope>NUCLEOTIDE SEQUENCE [LARGE SCALE GENOMIC DNA]</scope>
    <source>
        <strain evidence="6">180601</strain>
        <tissue evidence="6">Whole Body</tissue>
    </source>
</reference>
<dbReference type="InterPro" id="IPR037152">
    <property type="entry name" value="L-asparaginase_N_sf"/>
</dbReference>
<evidence type="ECO:0000256" key="2">
    <source>
        <dbReference type="ARBA" id="ARBA00022801"/>
    </source>
</evidence>
<dbReference type="InterPro" id="IPR006034">
    <property type="entry name" value="Asparaginase/glutaminase-like"/>
</dbReference>
<dbReference type="InterPro" id="IPR040919">
    <property type="entry name" value="Asparaginase_C"/>
</dbReference>
<dbReference type="Pfam" id="PF00710">
    <property type="entry name" value="Asparaginase"/>
    <property type="match status" value="1"/>
</dbReference>
<evidence type="ECO:0000256" key="3">
    <source>
        <dbReference type="PROSITE-ProRule" id="PRU00023"/>
    </source>
</evidence>
<keyword evidence="2" id="KW-0378">Hydrolase</keyword>
<proteinExistence type="predicted"/>
<dbReference type="EC" id="3.5.1.1" evidence="1"/>
<dbReference type="SUPFAM" id="SSF53774">
    <property type="entry name" value="Glutaminase/Asparaginase"/>
    <property type="match status" value="1"/>
</dbReference>
<dbReference type="Gene3D" id="1.25.40.20">
    <property type="entry name" value="Ankyrin repeat-containing domain"/>
    <property type="match status" value="2"/>
</dbReference>
<dbReference type="InterPro" id="IPR036152">
    <property type="entry name" value="Asp/glu_Ase-like_sf"/>
</dbReference>
<evidence type="ECO:0000313" key="6">
    <source>
        <dbReference type="EMBL" id="KAF0760111.1"/>
    </source>
</evidence>
<dbReference type="FunFam" id="3.40.50.40:FF:000001">
    <property type="entry name" value="L-asparaginase 1"/>
    <property type="match status" value="1"/>
</dbReference>
<feature type="non-terminal residue" evidence="6">
    <location>
        <position position="1"/>
    </location>
</feature>
<sequence length="512" mass="55119">LPVFDLRSDGSDNFVTSLLMAGNYCIPEVTILFHNKLLRGNRTVKVDCESFAAFDSPNMAPLAVIGIDINDRSSDRGPLKSSQFTYSLTRTSACCVFSPTLQLTRRLVRSLRIGDATLYNANIYVLTLFCGGMIQVRTFLQPPIRGVVLQTYGAGNLPGNRSDIMAELKAATDRGVIVFNCSQCFKGSVTAVYQTGHVLNQVGVISGNDITPEAALAKLSYVLSKDDWDLSTKRMMLGANLRGEMSGGPPKPPRKNRAADEWDLVDAVARTLLHVNGSQELTALGGVLFPAMLGNAVARSDLNKLDELKGFGADFSAQNADGRTALHLACALGDVRIVRYLLLNGASVHIKDQFDRTPLIDAVENDRKDVVALLRRCGAHLNSPAKHVGQQLCNAAAKGNLERLKSYAAAGADPSSAKDMYGRTPLHAAALTDQTEVVDYLLSLHTAVFALGHIEAGPPADLLGVTPIDVARAAGHTVLAEKLLQYFNNCGVNGKKHSKMQWNGGVEIKEMA</sequence>
<dbReference type="Pfam" id="PF12796">
    <property type="entry name" value="Ank_2"/>
    <property type="match status" value="2"/>
</dbReference>
<dbReference type="InterPro" id="IPR002110">
    <property type="entry name" value="Ankyrin_rpt"/>
</dbReference>
<dbReference type="PANTHER" id="PTHR11707:SF28">
    <property type="entry name" value="60 KDA LYSOPHOSPHOLIPASE"/>
    <property type="match status" value="1"/>
</dbReference>
<feature type="repeat" description="ANK" evidence="3">
    <location>
        <begin position="321"/>
        <end position="353"/>
    </location>
</feature>
<dbReference type="Gene3D" id="3.40.50.1170">
    <property type="entry name" value="L-asparaginase, N-terminal domain"/>
    <property type="match status" value="1"/>
</dbReference>
<dbReference type="GO" id="GO:0004067">
    <property type="term" value="F:asparaginase activity"/>
    <property type="evidence" value="ECO:0007669"/>
    <property type="project" value="UniProtKB-UniRule"/>
</dbReference>
<accession>A0A6G0YRE6</accession>
<dbReference type="InterPro" id="IPR027473">
    <property type="entry name" value="L-asparaginase_C"/>
</dbReference>
<evidence type="ECO:0000259" key="4">
    <source>
        <dbReference type="Pfam" id="PF00710"/>
    </source>
</evidence>
<name>A0A6G0YRE6_APHCR</name>
<evidence type="ECO:0000256" key="1">
    <source>
        <dbReference type="ARBA" id="ARBA00012920"/>
    </source>
</evidence>
<dbReference type="OrthoDB" id="542841at2759"/>
<dbReference type="PIRSF" id="PIRSF001220">
    <property type="entry name" value="L-ASNase_gatD"/>
    <property type="match status" value="1"/>
</dbReference>
<gene>
    <name evidence="6" type="ORF">FWK35_00029844</name>
</gene>
<dbReference type="InterPro" id="IPR027474">
    <property type="entry name" value="L-asparaginase_N"/>
</dbReference>
<feature type="domain" description="L-asparaginase N-terminal" evidence="4">
    <location>
        <begin position="2"/>
        <end position="69"/>
    </location>
</feature>
<organism evidence="6 7">
    <name type="scientific">Aphis craccivora</name>
    <name type="common">Cowpea aphid</name>
    <dbReference type="NCBI Taxonomy" id="307492"/>
    <lineage>
        <taxon>Eukaryota</taxon>
        <taxon>Metazoa</taxon>
        <taxon>Ecdysozoa</taxon>
        <taxon>Arthropoda</taxon>
        <taxon>Hexapoda</taxon>
        <taxon>Insecta</taxon>
        <taxon>Pterygota</taxon>
        <taxon>Neoptera</taxon>
        <taxon>Paraneoptera</taxon>
        <taxon>Hemiptera</taxon>
        <taxon>Sternorrhyncha</taxon>
        <taxon>Aphidomorpha</taxon>
        <taxon>Aphidoidea</taxon>
        <taxon>Aphididae</taxon>
        <taxon>Aphidini</taxon>
        <taxon>Aphis</taxon>
        <taxon>Aphis</taxon>
    </lineage>
</organism>
<dbReference type="SMART" id="SM00248">
    <property type="entry name" value="ANK"/>
    <property type="match status" value="4"/>
</dbReference>
<dbReference type="PROSITE" id="PS51732">
    <property type="entry name" value="ASN_GLN_ASE_3"/>
    <property type="match status" value="1"/>
</dbReference>
<dbReference type="PANTHER" id="PTHR11707">
    <property type="entry name" value="L-ASPARAGINASE"/>
    <property type="match status" value="1"/>
</dbReference>